<dbReference type="AlphaFoldDB" id="A0A1J4SIX1"/>
<evidence type="ECO:0000256" key="8">
    <source>
        <dbReference type="ARBA" id="ARBA00022777"/>
    </source>
</evidence>
<keyword evidence="9 14" id="KW-0274">FAD</keyword>
<dbReference type="PANTHER" id="PTHR22749:SF6">
    <property type="entry name" value="RIBOFLAVIN KINASE"/>
    <property type="match status" value="1"/>
</dbReference>
<dbReference type="InterPro" id="IPR023468">
    <property type="entry name" value="Riboflavin_kinase"/>
</dbReference>
<evidence type="ECO:0000259" key="15">
    <source>
        <dbReference type="SMART" id="SM00904"/>
    </source>
</evidence>
<dbReference type="UniPathway" id="UPA00276">
    <property type="reaction ID" value="UER00406"/>
</dbReference>
<dbReference type="Gene3D" id="3.40.50.620">
    <property type="entry name" value="HUPs"/>
    <property type="match status" value="1"/>
</dbReference>
<evidence type="ECO:0000256" key="14">
    <source>
        <dbReference type="PIRNR" id="PIRNR004491"/>
    </source>
</evidence>
<dbReference type="EC" id="2.7.1.26" evidence="14"/>
<name>A0A1J4SIX1_9BACT</name>
<dbReference type="UniPathway" id="UPA00277">
    <property type="reaction ID" value="UER00407"/>
</dbReference>
<evidence type="ECO:0000313" key="16">
    <source>
        <dbReference type="EMBL" id="OIN98594.1"/>
    </source>
</evidence>
<dbReference type="GO" id="GO:0008531">
    <property type="term" value="F:riboflavin kinase activity"/>
    <property type="evidence" value="ECO:0007669"/>
    <property type="project" value="UniProtKB-UniRule"/>
</dbReference>
<dbReference type="NCBIfam" id="NF004160">
    <property type="entry name" value="PRK05627.1-3"/>
    <property type="match status" value="1"/>
</dbReference>
<keyword evidence="5 14" id="KW-0808">Transferase</keyword>
<evidence type="ECO:0000256" key="3">
    <source>
        <dbReference type="ARBA" id="ARBA00022630"/>
    </source>
</evidence>
<dbReference type="Pfam" id="PF01687">
    <property type="entry name" value="Flavokinase"/>
    <property type="match status" value="1"/>
</dbReference>
<dbReference type="GO" id="GO:0009231">
    <property type="term" value="P:riboflavin biosynthetic process"/>
    <property type="evidence" value="ECO:0007669"/>
    <property type="project" value="InterPro"/>
</dbReference>
<keyword evidence="10 14" id="KW-0067">ATP-binding</keyword>
<sequence>MEIIRRISKIRTKHRDGILTIGTFDGVHLGHQAIIKSVLKRARSINKKSLILTFHPHPLEVFDSESQSITTLEEKIRIIRDLGVDVLIILRFTKKFALLSPMQFIRKVLLRLVPREIVVGSNHTFGKGGKGRPRQLKEAGKVHHFKVFIINLKKCRGNYVNSTRIRALLRQGNVKKAAVELGRYFSLIGRVMKGNGRGEILGFPTANLKVTSSNLLPENGVYAGYVWIAEKRYRGIVNVGYCPTFMEKLKHPRVEVFITGFKGKLYGRILKVEFVKKIRDERKFNSVEALRQQIKKDVKLGVPN</sequence>
<dbReference type="EMBL" id="MNUO01000009">
    <property type="protein sequence ID" value="OIN98594.1"/>
    <property type="molecule type" value="Genomic_DNA"/>
</dbReference>
<dbReference type="InterPro" id="IPR015865">
    <property type="entry name" value="Riboflavin_kinase_bac/euk"/>
</dbReference>
<keyword evidence="11" id="KW-0511">Multifunctional enzyme</keyword>
<comment type="pathway">
    <text evidence="2 14">Cofactor biosynthesis; FMN biosynthesis; FMN from riboflavin (ATP route): step 1/1.</text>
</comment>
<evidence type="ECO:0000256" key="10">
    <source>
        <dbReference type="ARBA" id="ARBA00022840"/>
    </source>
</evidence>
<dbReference type="Pfam" id="PF06574">
    <property type="entry name" value="FAD_syn"/>
    <property type="match status" value="1"/>
</dbReference>
<dbReference type="FunFam" id="3.40.50.620:FF:000021">
    <property type="entry name" value="Riboflavin biosynthesis protein"/>
    <property type="match status" value="1"/>
</dbReference>
<evidence type="ECO:0000256" key="4">
    <source>
        <dbReference type="ARBA" id="ARBA00022643"/>
    </source>
</evidence>
<dbReference type="PIRSF" id="PIRSF004491">
    <property type="entry name" value="FAD_Synth"/>
    <property type="match status" value="1"/>
</dbReference>
<gene>
    <name evidence="16" type="ORF">AUJ66_00715</name>
</gene>
<proteinExistence type="inferred from homology"/>
<evidence type="ECO:0000256" key="9">
    <source>
        <dbReference type="ARBA" id="ARBA00022827"/>
    </source>
</evidence>
<keyword evidence="7 14" id="KW-0547">Nucleotide-binding</keyword>
<comment type="catalytic activity">
    <reaction evidence="12 14">
        <text>riboflavin + ATP = FMN + ADP + H(+)</text>
        <dbReference type="Rhea" id="RHEA:14357"/>
        <dbReference type="ChEBI" id="CHEBI:15378"/>
        <dbReference type="ChEBI" id="CHEBI:30616"/>
        <dbReference type="ChEBI" id="CHEBI:57986"/>
        <dbReference type="ChEBI" id="CHEBI:58210"/>
        <dbReference type="ChEBI" id="CHEBI:456216"/>
        <dbReference type="EC" id="2.7.1.26"/>
    </reaction>
</comment>
<keyword evidence="6 14" id="KW-0548">Nucleotidyltransferase</keyword>
<dbReference type="InterPro" id="IPR015864">
    <property type="entry name" value="FAD_synthase"/>
</dbReference>
<dbReference type="InterPro" id="IPR023465">
    <property type="entry name" value="Riboflavin_kinase_dom_sf"/>
</dbReference>
<organism evidence="16 17">
    <name type="scientific">Candidatus Desantisbacteria bacterium CG1_02_38_46</name>
    <dbReference type="NCBI Taxonomy" id="1817893"/>
    <lineage>
        <taxon>Bacteria</taxon>
        <taxon>Candidatus Desantisiibacteriota</taxon>
    </lineage>
</organism>
<dbReference type="STRING" id="1817893.AUJ66_00715"/>
<dbReference type="EC" id="2.7.7.2" evidence="14"/>
<evidence type="ECO:0000256" key="11">
    <source>
        <dbReference type="ARBA" id="ARBA00023268"/>
    </source>
</evidence>
<comment type="caution">
    <text evidence="16">The sequence shown here is derived from an EMBL/GenBank/DDBJ whole genome shotgun (WGS) entry which is preliminary data.</text>
</comment>
<evidence type="ECO:0000256" key="6">
    <source>
        <dbReference type="ARBA" id="ARBA00022695"/>
    </source>
</evidence>
<evidence type="ECO:0000256" key="2">
    <source>
        <dbReference type="ARBA" id="ARBA00005201"/>
    </source>
</evidence>
<dbReference type="CDD" id="cd02064">
    <property type="entry name" value="FAD_synthetase_N"/>
    <property type="match status" value="1"/>
</dbReference>
<dbReference type="InterPro" id="IPR014729">
    <property type="entry name" value="Rossmann-like_a/b/a_fold"/>
</dbReference>
<evidence type="ECO:0000256" key="5">
    <source>
        <dbReference type="ARBA" id="ARBA00022679"/>
    </source>
</evidence>
<dbReference type="PANTHER" id="PTHR22749">
    <property type="entry name" value="RIBOFLAVIN KINASE/FMN ADENYLYLTRANSFERASE"/>
    <property type="match status" value="1"/>
</dbReference>
<evidence type="ECO:0000256" key="12">
    <source>
        <dbReference type="ARBA" id="ARBA00047880"/>
    </source>
</evidence>
<keyword evidence="8 14" id="KW-0418">Kinase</keyword>
<dbReference type="GO" id="GO:0005524">
    <property type="term" value="F:ATP binding"/>
    <property type="evidence" value="ECO:0007669"/>
    <property type="project" value="UniProtKB-UniRule"/>
</dbReference>
<comment type="pathway">
    <text evidence="1 14">Cofactor biosynthesis; FAD biosynthesis; FAD from FMN: step 1/1.</text>
</comment>
<dbReference type="GO" id="GO:0003919">
    <property type="term" value="F:FMN adenylyltransferase activity"/>
    <property type="evidence" value="ECO:0007669"/>
    <property type="project" value="UniProtKB-UniRule"/>
</dbReference>
<evidence type="ECO:0000256" key="7">
    <source>
        <dbReference type="ARBA" id="ARBA00022741"/>
    </source>
</evidence>
<dbReference type="InterPro" id="IPR002606">
    <property type="entry name" value="Riboflavin_kinase_bac"/>
</dbReference>
<accession>A0A1J4SIX1</accession>
<dbReference type="SUPFAM" id="SSF82114">
    <property type="entry name" value="Riboflavin kinase-like"/>
    <property type="match status" value="1"/>
</dbReference>
<protein>
    <recommendedName>
        <fullName evidence="14">Riboflavin biosynthesis protein</fullName>
    </recommendedName>
    <domain>
        <recommendedName>
            <fullName evidence="14">Riboflavin kinase</fullName>
            <ecNumber evidence="14">2.7.1.26</ecNumber>
        </recommendedName>
        <alternativeName>
            <fullName evidence="14">Flavokinase</fullName>
        </alternativeName>
    </domain>
    <domain>
        <recommendedName>
            <fullName evidence="14">FMN adenylyltransferase</fullName>
            <ecNumber evidence="14">2.7.7.2</ecNumber>
        </recommendedName>
        <alternativeName>
            <fullName evidence="14">FAD pyrophosphorylase</fullName>
        </alternativeName>
        <alternativeName>
            <fullName evidence="14">FAD synthase</fullName>
        </alternativeName>
    </domain>
</protein>
<dbReference type="NCBIfam" id="NF004162">
    <property type="entry name" value="PRK05627.1-5"/>
    <property type="match status" value="1"/>
</dbReference>
<dbReference type="SUPFAM" id="SSF52374">
    <property type="entry name" value="Nucleotidylyl transferase"/>
    <property type="match status" value="1"/>
</dbReference>
<dbReference type="SMART" id="SM00904">
    <property type="entry name" value="Flavokinase"/>
    <property type="match status" value="1"/>
</dbReference>
<keyword evidence="3 14" id="KW-0285">Flavoprotein</keyword>
<dbReference type="Gene3D" id="2.40.30.30">
    <property type="entry name" value="Riboflavin kinase-like"/>
    <property type="match status" value="1"/>
</dbReference>
<keyword evidence="4 14" id="KW-0288">FMN</keyword>
<dbReference type="GO" id="GO:0009398">
    <property type="term" value="P:FMN biosynthetic process"/>
    <property type="evidence" value="ECO:0007669"/>
    <property type="project" value="UniProtKB-UniRule"/>
</dbReference>
<evidence type="ECO:0000313" key="17">
    <source>
        <dbReference type="Proteomes" id="UP000182278"/>
    </source>
</evidence>
<evidence type="ECO:0000256" key="1">
    <source>
        <dbReference type="ARBA" id="ARBA00004726"/>
    </source>
</evidence>
<comment type="similarity">
    <text evidence="14">Belongs to the ribF family.</text>
</comment>
<reference evidence="16 17" key="1">
    <citation type="journal article" date="2016" name="Environ. Microbiol.">
        <title>Genomic resolution of a cold subsurface aquifer community provides metabolic insights for novel microbes adapted to high CO concentrations.</title>
        <authorList>
            <person name="Probst A.J."/>
            <person name="Castelle C.J."/>
            <person name="Singh A."/>
            <person name="Brown C.T."/>
            <person name="Anantharaman K."/>
            <person name="Sharon I."/>
            <person name="Hug L.A."/>
            <person name="Burstein D."/>
            <person name="Emerson J.B."/>
            <person name="Thomas B.C."/>
            <person name="Banfield J.F."/>
        </authorList>
    </citation>
    <scope>NUCLEOTIDE SEQUENCE [LARGE SCALE GENOMIC DNA]</scope>
    <source>
        <strain evidence="16">CG1_02_38_46</strain>
    </source>
</reference>
<dbReference type="GO" id="GO:0006747">
    <property type="term" value="P:FAD biosynthetic process"/>
    <property type="evidence" value="ECO:0007669"/>
    <property type="project" value="UniProtKB-UniRule"/>
</dbReference>
<dbReference type="NCBIfam" id="TIGR00083">
    <property type="entry name" value="ribF"/>
    <property type="match status" value="1"/>
</dbReference>
<comment type="catalytic activity">
    <reaction evidence="13 14">
        <text>FMN + ATP + H(+) = FAD + diphosphate</text>
        <dbReference type="Rhea" id="RHEA:17237"/>
        <dbReference type="ChEBI" id="CHEBI:15378"/>
        <dbReference type="ChEBI" id="CHEBI:30616"/>
        <dbReference type="ChEBI" id="CHEBI:33019"/>
        <dbReference type="ChEBI" id="CHEBI:57692"/>
        <dbReference type="ChEBI" id="CHEBI:58210"/>
        <dbReference type="EC" id="2.7.7.2"/>
    </reaction>
</comment>
<dbReference type="Proteomes" id="UP000182278">
    <property type="component" value="Unassembled WGS sequence"/>
</dbReference>
<evidence type="ECO:0000256" key="13">
    <source>
        <dbReference type="ARBA" id="ARBA00049494"/>
    </source>
</evidence>
<feature type="domain" description="Riboflavin kinase" evidence="15">
    <location>
        <begin position="180"/>
        <end position="301"/>
    </location>
</feature>